<sequence length="182" mass="19039">MPRRNNVTDFVYSALFAALIAVLGLIAIPLPISPVPITGQSLAIMLAGSILTVRQAAYSVLTFLLLGAVGVPVFAGMTGGIGIIAGPRGGYLLGYLVGAIVIALLKGQTNNKWRLALVNVLGGIIIVYTFGVLWLGFVTGMGLEKAFTVGALPYIPGDLFKAFIATVVGTAVNRQLQKARLR</sequence>
<feature type="transmembrane region" description="Helical" evidence="9">
    <location>
        <begin position="117"/>
        <end position="139"/>
    </location>
</feature>
<evidence type="ECO:0000256" key="9">
    <source>
        <dbReference type="SAM" id="Phobius"/>
    </source>
</evidence>
<proteinExistence type="inferred from homology"/>
<feature type="transmembrane region" description="Helical" evidence="9">
    <location>
        <begin position="89"/>
        <end position="105"/>
    </location>
</feature>
<keyword evidence="7 8" id="KW-0472">Membrane</keyword>
<dbReference type="RefSeq" id="WP_090939930.1">
    <property type="nucleotide sequence ID" value="NZ_FOTS01000034.1"/>
</dbReference>
<dbReference type="AlphaFoldDB" id="A0A1I4MJQ9"/>
<dbReference type="PIRSF" id="PIRSF016661">
    <property type="entry name" value="BioY"/>
    <property type="match status" value="1"/>
</dbReference>
<comment type="subcellular location">
    <subcellularLocation>
        <location evidence="1 8">Cell membrane</location>
        <topology evidence="1 8">Multi-pass membrane protein</topology>
    </subcellularLocation>
</comment>
<keyword evidence="4 8" id="KW-1003">Cell membrane</keyword>
<name>A0A1I4MJQ9_9FIRM</name>
<dbReference type="EMBL" id="FOTS01000034">
    <property type="protein sequence ID" value="SFM03305.1"/>
    <property type="molecule type" value="Genomic_DNA"/>
</dbReference>
<dbReference type="Pfam" id="PF02632">
    <property type="entry name" value="BioY"/>
    <property type="match status" value="1"/>
</dbReference>
<organism evidence="10 11">
    <name type="scientific">Pelosinus propionicus DSM 13327</name>
    <dbReference type="NCBI Taxonomy" id="1123291"/>
    <lineage>
        <taxon>Bacteria</taxon>
        <taxon>Bacillati</taxon>
        <taxon>Bacillota</taxon>
        <taxon>Negativicutes</taxon>
        <taxon>Selenomonadales</taxon>
        <taxon>Sporomusaceae</taxon>
        <taxon>Pelosinus</taxon>
    </lineage>
</organism>
<evidence type="ECO:0000256" key="5">
    <source>
        <dbReference type="ARBA" id="ARBA00022692"/>
    </source>
</evidence>
<keyword evidence="5 9" id="KW-0812">Transmembrane</keyword>
<accession>A0A1I4MJQ9</accession>
<evidence type="ECO:0000256" key="1">
    <source>
        <dbReference type="ARBA" id="ARBA00004651"/>
    </source>
</evidence>
<keyword evidence="3 8" id="KW-0813">Transport</keyword>
<evidence type="ECO:0000256" key="7">
    <source>
        <dbReference type="ARBA" id="ARBA00023136"/>
    </source>
</evidence>
<evidence type="ECO:0000256" key="6">
    <source>
        <dbReference type="ARBA" id="ARBA00022989"/>
    </source>
</evidence>
<dbReference type="PANTHER" id="PTHR34295">
    <property type="entry name" value="BIOTIN TRANSPORTER BIOY"/>
    <property type="match status" value="1"/>
</dbReference>
<dbReference type="GO" id="GO:0005886">
    <property type="term" value="C:plasma membrane"/>
    <property type="evidence" value="ECO:0007669"/>
    <property type="project" value="UniProtKB-SubCell"/>
</dbReference>
<evidence type="ECO:0000256" key="3">
    <source>
        <dbReference type="ARBA" id="ARBA00022448"/>
    </source>
</evidence>
<dbReference type="STRING" id="1123291.SAMN04490355_103446"/>
<keyword evidence="11" id="KW-1185">Reference proteome</keyword>
<dbReference type="OrthoDB" id="9803495at2"/>
<gene>
    <name evidence="10" type="ORF">SAMN04490355_103446</name>
</gene>
<feature type="transmembrane region" description="Helical" evidence="9">
    <location>
        <begin position="60"/>
        <end position="83"/>
    </location>
</feature>
<protein>
    <recommendedName>
        <fullName evidence="8">Biotin transporter</fullName>
    </recommendedName>
</protein>
<dbReference type="InterPro" id="IPR003784">
    <property type="entry name" value="BioY"/>
</dbReference>
<dbReference type="GO" id="GO:0015225">
    <property type="term" value="F:biotin transmembrane transporter activity"/>
    <property type="evidence" value="ECO:0007669"/>
    <property type="project" value="UniProtKB-UniRule"/>
</dbReference>
<reference evidence="11" key="1">
    <citation type="submission" date="2016-10" db="EMBL/GenBank/DDBJ databases">
        <authorList>
            <person name="Varghese N."/>
            <person name="Submissions S."/>
        </authorList>
    </citation>
    <scope>NUCLEOTIDE SEQUENCE [LARGE SCALE GENOMIC DNA]</scope>
    <source>
        <strain evidence="11">DSM 13327</strain>
    </source>
</reference>
<keyword evidence="6 9" id="KW-1133">Transmembrane helix</keyword>
<evidence type="ECO:0000313" key="10">
    <source>
        <dbReference type="EMBL" id="SFM03305.1"/>
    </source>
</evidence>
<dbReference type="PANTHER" id="PTHR34295:SF4">
    <property type="entry name" value="BIOTIN TRANSPORTER BIOY-RELATED"/>
    <property type="match status" value="1"/>
</dbReference>
<evidence type="ECO:0000313" key="11">
    <source>
        <dbReference type="Proteomes" id="UP000199520"/>
    </source>
</evidence>
<comment type="similarity">
    <text evidence="2 8">Belongs to the BioY family.</text>
</comment>
<evidence type="ECO:0000256" key="2">
    <source>
        <dbReference type="ARBA" id="ARBA00010692"/>
    </source>
</evidence>
<evidence type="ECO:0000256" key="8">
    <source>
        <dbReference type="PIRNR" id="PIRNR016661"/>
    </source>
</evidence>
<dbReference type="Gene3D" id="1.10.1760.20">
    <property type="match status" value="1"/>
</dbReference>
<feature type="transmembrane region" description="Helical" evidence="9">
    <location>
        <begin position="12"/>
        <end position="31"/>
    </location>
</feature>
<dbReference type="Proteomes" id="UP000199520">
    <property type="component" value="Unassembled WGS sequence"/>
</dbReference>
<feature type="transmembrane region" description="Helical" evidence="9">
    <location>
        <begin position="151"/>
        <end position="172"/>
    </location>
</feature>
<evidence type="ECO:0000256" key="4">
    <source>
        <dbReference type="ARBA" id="ARBA00022475"/>
    </source>
</evidence>